<dbReference type="InterPro" id="IPR029058">
    <property type="entry name" value="AB_hydrolase_fold"/>
</dbReference>
<feature type="compositionally biased region" description="Basic and acidic residues" evidence="1">
    <location>
        <begin position="252"/>
        <end position="265"/>
    </location>
</feature>
<reference evidence="3" key="1">
    <citation type="submission" date="2020-07" db="EMBL/GenBank/DDBJ databases">
        <title>Huge and variable diversity of episymbiotic CPR bacteria and DPANN archaea in groundwater ecosystems.</title>
        <authorList>
            <person name="He C.Y."/>
            <person name="Keren R."/>
            <person name="Whittaker M."/>
            <person name="Farag I.F."/>
            <person name="Doudna J."/>
            <person name="Cate J.H.D."/>
            <person name="Banfield J.F."/>
        </authorList>
    </citation>
    <scope>NUCLEOTIDE SEQUENCE</scope>
    <source>
        <strain evidence="3">NC_groundwater_580_Pr5_B-0.1um_64_19</strain>
    </source>
</reference>
<dbReference type="Gene3D" id="3.40.50.1820">
    <property type="entry name" value="alpha/beta hydrolase"/>
    <property type="match status" value="1"/>
</dbReference>
<sequence>MLLRLFTFLAIAGSLAAQQPGAITDPIVTAKDAKQSYALYLPSTYTRDRQWPVLFVFDPGAQGKQAAEVFRAAAEKYGYIVAASNNSRNGQRREQAVAALGMMEDVQQRFALDGKRIYTAGFSGGARMAGLVGFLCRDCVRAVIACGAGFPDHLPDDKKKALPAYFFTVGQYDFNYFDVVDSARALQSPAAVAVFDGGHQWAPPEVAMRAVAWTAAGAKDRDVPPVTPAETAQRRRQEELVRPVMSALARAAHPEATRPPERLGESSDDPADAEQSFGDARGEMAALRKKRTEATGDDLVVLRRALGQAYADTYETGQARELEGKPALAASYYEVAAAGIAPNPYLTYHIASAQAAAHQKKKALAALRRAVELGFHDSGALASDKNFDSMRGSSELRAIVEAMR</sequence>
<evidence type="ECO:0000313" key="4">
    <source>
        <dbReference type="Proteomes" id="UP000779809"/>
    </source>
</evidence>
<protein>
    <recommendedName>
        <fullName evidence="5">Dienelactone hydrolase domain-containing protein</fullName>
    </recommendedName>
</protein>
<feature type="chain" id="PRO_5036920102" description="Dienelactone hydrolase domain-containing protein" evidence="2">
    <location>
        <begin position="17"/>
        <end position="404"/>
    </location>
</feature>
<feature type="compositionally biased region" description="Basic and acidic residues" evidence="1">
    <location>
        <begin position="232"/>
        <end position="241"/>
    </location>
</feature>
<evidence type="ECO:0000256" key="2">
    <source>
        <dbReference type="SAM" id="SignalP"/>
    </source>
</evidence>
<dbReference type="SUPFAM" id="SSF53474">
    <property type="entry name" value="alpha/beta-Hydrolases"/>
    <property type="match status" value="1"/>
</dbReference>
<organism evidence="3 4">
    <name type="scientific">Candidatus Korobacter versatilis</name>
    <dbReference type="NCBI Taxonomy" id="658062"/>
    <lineage>
        <taxon>Bacteria</taxon>
        <taxon>Pseudomonadati</taxon>
        <taxon>Acidobacteriota</taxon>
        <taxon>Terriglobia</taxon>
        <taxon>Terriglobales</taxon>
        <taxon>Candidatus Korobacteraceae</taxon>
        <taxon>Candidatus Korobacter</taxon>
    </lineage>
</organism>
<comment type="caution">
    <text evidence="3">The sequence shown here is derived from an EMBL/GenBank/DDBJ whole genome shotgun (WGS) entry which is preliminary data.</text>
</comment>
<accession>A0A932ERC4</accession>
<dbReference type="EMBL" id="JACPNR010000009">
    <property type="protein sequence ID" value="MBI2678730.1"/>
    <property type="molecule type" value="Genomic_DNA"/>
</dbReference>
<keyword evidence="2" id="KW-0732">Signal</keyword>
<evidence type="ECO:0008006" key="5">
    <source>
        <dbReference type="Google" id="ProtNLM"/>
    </source>
</evidence>
<evidence type="ECO:0000256" key="1">
    <source>
        <dbReference type="SAM" id="MobiDB-lite"/>
    </source>
</evidence>
<gene>
    <name evidence="3" type="ORF">HYX28_08095</name>
</gene>
<feature type="signal peptide" evidence="2">
    <location>
        <begin position="1"/>
        <end position="16"/>
    </location>
</feature>
<feature type="region of interest" description="Disordered" evidence="1">
    <location>
        <begin position="219"/>
        <end position="276"/>
    </location>
</feature>
<name>A0A932ERC4_9BACT</name>
<evidence type="ECO:0000313" key="3">
    <source>
        <dbReference type="EMBL" id="MBI2678730.1"/>
    </source>
</evidence>
<dbReference type="AlphaFoldDB" id="A0A932ERC4"/>
<proteinExistence type="predicted"/>
<dbReference type="Proteomes" id="UP000779809">
    <property type="component" value="Unassembled WGS sequence"/>
</dbReference>